<organism evidence="3 4">
    <name type="scientific">Athelia psychrophila</name>
    <dbReference type="NCBI Taxonomy" id="1759441"/>
    <lineage>
        <taxon>Eukaryota</taxon>
        <taxon>Fungi</taxon>
        <taxon>Dikarya</taxon>
        <taxon>Basidiomycota</taxon>
        <taxon>Agaricomycotina</taxon>
        <taxon>Agaricomycetes</taxon>
        <taxon>Agaricomycetidae</taxon>
        <taxon>Atheliales</taxon>
        <taxon>Atheliaceae</taxon>
        <taxon>Athelia</taxon>
    </lineage>
</organism>
<dbReference type="InterPro" id="IPR036956">
    <property type="entry name" value="Impact_N_sf"/>
</dbReference>
<dbReference type="OrthoDB" id="69641at2759"/>
<dbReference type="EMBL" id="KV417562">
    <property type="protein sequence ID" value="KZP19644.1"/>
    <property type="molecule type" value="Genomic_DNA"/>
</dbReference>
<dbReference type="InterPro" id="IPR023582">
    <property type="entry name" value="Impact"/>
</dbReference>
<evidence type="ECO:0000259" key="2">
    <source>
        <dbReference type="Pfam" id="PF01205"/>
    </source>
</evidence>
<dbReference type="STRING" id="436010.A0A166IBK7"/>
<evidence type="ECO:0000313" key="3">
    <source>
        <dbReference type="EMBL" id="KZP19644.1"/>
    </source>
</evidence>
<dbReference type="Proteomes" id="UP000076532">
    <property type="component" value="Unassembled WGS sequence"/>
</dbReference>
<dbReference type="SUPFAM" id="SSF54211">
    <property type="entry name" value="Ribosomal protein S5 domain 2-like"/>
    <property type="match status" value="1"/>
</dbReference>
<dbReference type="GO" id="GO:0140469">
    <property type="term" value="P:GCN2-mediated signaling"/>
    <property type="evidence" value="ECO:0007669"/>
    <property type="project" value="TreeGrafter"/>
</dbReference>
<dbReference type="PANTHER" id="PTHR16301">
    <property type="entry name" value="IMPACT-RELATED"/>
    <property type="match status" value="1"/>
</dbReference>
<dbReference type="Gene3D" id="3.30.230.30">
    <property type="entry name" value="Impact, N-terminal domain"/>
    <property type="match status" value="1"/>
</dbReference>
<evidence type="ECO:0000256" key="1">
    <source>
        <dbReference type="ARBA" id="ARBA00007665"/>
    </source>
</evidence>
<keyword evidence="4" id="KW-1185">Reference proteome</keyword>
<comment type="similarity">
    <text evidence="1">Belongs to the IMPACT family.</text>
</comment>
<dbReference type="PANTHER" id="PTHR16301:SF25">
    <property type="entry name" value="PROTEIN IMPACT"/>
    <property type="match status" value="1"/>
</dbReference>
<name>A0A166IBK7_9AGAM</name>
<accession>A0A166IBK7</accession>
<proteinExistence type="inferred from homology"/>
<dbReference type="AlphaFoldDB" id="A0A166IBK7"/>
<dbReference type="InterPro" id="IPR001498">
    <property type="entry name" value="Impact_N"/>
</dbReference>
<feature type="domain" description="Impact N-terminal" evidence="2">
    <location>
        <begin position="14"/>
        <end position="122"/>
    </location>
</feature>
<gene>
    <name evidence="3" type="ORF">FIBSPDRAFT_743525</name>
</gene>
<feature type="non-terminal residue" evidence="3">
    <location>
        <position position="1"/>
    </location>
</feature>
<dbReference type="GO" id="GO:0005737">
    <property type="term" value="C:cytoplasm"/>
    <property type="evidence" value="ECO:0007669"/>
    <property type="project" value="TreeGrafter"/>
</dbReference>
<sequence length="131" mass="13996">WSNPVSVSSTVTVKKSAFIAYATGLPSNDTDAVSNFLAHLTTSPQFNIKRASHLMHAYQMSNPATTGCDDGGESGAGDRLGNLLRLSCPDVAVVVVVLRWYGGVKLGGDRWKCISQVAKEALDQGGFRRPK</sequence>
<dbReference type="InterPro" id="IPR020568">
    <property type="entry name" value="Ribosomal_Su5_D2-typ_SF"/>
</dbReference>
<evidence type="ECO:0000313" key="4">
    <source>
        <dbReference type="Proteomes" id="UP000076532"/>
    </source>
</evidence>
<dbReference type="GO" id="GO:0006446">
    <property type="term" value="P:regulation of translational initiation"/>
    <property type="evidence" value="ECO:0007669"/>
    <property type="project" value="TreeGrafter"/>
</dbReference>
<dbReference type="Pfam" id="PF01205">
    <property type="entry name" value="Impact_N"/>
    <property type="match status" value="1"/>
</dbReference>
<protein>
    <submittedName>
        <fullName evidence="3">Ribosomal protein S5 domain 2-like protein</fullName>
    </submittedName>
</protein>
<reference evidence="3 4" key="1">
    <citation type="journal article" date="2016" name="Mol. Biol. Evol.">
        <title>Comparative Genomics of Early-Diverging Mushroom-Forming Fungi Provides Insights into the Origins of Lignocellulose Decay Capabilities.</title>
        <authorList>
            <person name="Nagy L.G."/>
            <person name="Riley R."/>
            <person name="Tritt A."/>
            <person name="Adam C."/>
            <person name="Daum C."/>
            <person name="Floudas D."/>
            <person name="Sun H."/>
            <person name="Yadav J.S."/>
            <person name="Pangilinan J."/>
            <person name="Larsson K.H."/>
            <person name="Matsuura K."/>
            <person name="Barry K."/>
            <person name="Labutti K."/>
            <person name="Kuo R."/>
            <person name="Ohm R.A."/>
            <person name="Bhattacharya S.S."/>
            <person name="Shirouzu T."/>
            <person name="Yoshinaga Y."/>
            <person name="Martin F.M."/>
            <person name="Grigoriev I.V."/>
            <person name="Hibbett D.S."/>
        </authorList>
    </citation>
    <scope>NUCLEOTIDE SEQUENCE [LARGE SCALE GENOMIC DNA]</scope>
    <source>
        <strain evidence="3 4">CBS 109695</strain>
    </source>
</reference>